<feature type="transmembrane region" description="Helical" evidence="2">
    <location>
        <begin position="12"/>
        <end position="29"/>
    </location>
</feature>
<evidence type="ECO:0000256" key="2">
    <source>
        <dbReference type="SAM" id="Phobius"/>
    </source>
</evidence>
<keyword evidence="1" id="KW-0560">Oxidoreductase</keyword>
<keyword evidence="2" id="KW-0472">Membrane</keyword>
<dbReference type="InterPro" id="IPR006076">
    <property type="entry name" value="FAD-dep_OxRdtase"/>
</dbReference>
<dbReference type="Proteomes" id="UP000540556">
    <property type="component" value="Unassembled WGS sequence"/>
</dbReference>
<accession>A0A7W4KGG7</accession>
<dbReference type="RefSeq" id="WP_182950929.1">
    <property type="nucleotide sequence ID" value="NZ_JABEQK010000015.1"/>
</dbReference>
<sequence>MDDLANDQRKRVTVIGAGIIGVCVARYLQMDGFSVDIVDPEPPGSMCSYGNAGGICPGSCVPIAGPGMLRKVPGWLLDEDGPLHIRIAFLPHMIPWLVSFLRAGREDAVRRISRQMSALHAQTYRFYEPLLRDASCPDLLERNGQLFVYDEENGPAADAFGLGLRRDAGVRIELLDQHALRDLEPALSSRFKSAVYLPEQGQCRNPGRLVTSIAESVVRAGGTIMRRRVNAIEMDNGRARALLTDAGRLAVDQVVIAAGAWSRALVRNLGLDVPLETERGYHAMLLGTQTPLRTQTIWSKRKFVASQMEQGLRFAGTVEFAGLEAPPDMRRADTLLRLGRRMFARAPEGEVSRWMGFRPSLPDSLPVIGRAPGCANAFLAFGHGHMGLIGGSTTGRLVADLIGGRTPVIDPAPYRLERFRSYRRKAA</sequence>
<evidence type="ECO:0000256" key="1">
    <source>
        <dbReference type="ARBA" id="ARBA00023002"/>
    </source>
</evidence>
<evidence type="ECO:0000313" key="4">
    <source>
        <dbReference type="EMBL" id="MBB2206390.1"/>
    </source>
</evidence>
<feature type="domain" description="FAD dependent oxidoreductase" evidence="3">
    <location>
        <begin position="11"/>
        <end position="401"/>
    </location>
</feature>
<dbReference type="SUPFAM" id="SSF54373">
    <property type="entry name" value="FAD-linked reductases, C-terminal domain"/>
    <property type="match status" value="1"/>
</dbReference>
<organism evidence="4 5">
    <name type="scientific">Gluconacetobacter takamatsuzukensis</name>
    <dbReference type="NCBI Taxonomy" id="1286190"/>
    <lineage>
        <taxon>Bacteria</taxon>
        <taxon>Pseudomonadati</taxon>
        <taxon>Pseudomonadota</taxon>
        <taxon>Alphaproteobacteria</taxon>
        <taxon>Acetobacterales</taxon>
        <taxon>Acetobacteraceae</taxon>
        <taxon>Gluconacetobacter</taxon>
    </lineage>
</organism>
<comment type="caution">
    <text evidence="4">The sequence shown here is derived from an EMBL/GenBank/DDBJ whole genome shotgun (WGS) entry which is preliminary data.</text>
</comment>
<dbReference type="PANTHER" id="PTHR13847:SF289">
    <property type="entry name" value="GLYCINE OXIDASE"/>
    <property type="match status" value="1"/>
</dbReference>
<protein>
    <submittedName>
        <fullName evidence="4">FAD-dependent oxidoreductase</fullName>
    </submittedName>
</protein>
<reference evidence="4 5" key="1">
    <citation type="submission" date="2020-04" db="EMBL/GenBank/DDBJ databases">
        <title>Description of novel Gluconacetobacter.</title>
        <authorList>
            <person name="Sombolestani A."/>
        </authorList>
    </citation>
    <scope>NUCLEOTIDE SEQUENCE [LARGE SCALE GENOMIC DNA]</scope>
    <source>
        <strain evidence="4 5">LMG 27800</strain>
    </source>
</reference>
<dbReference type="GO" id="GO:0005737">
    <property type="term" value="C:cytoplasm"/>
    <property type="evidence" value="ECO:0007669"/>
    <property type="project" value="TreeGrafter"/>
</dbReference>
<dbReference type="EMBL" id="JABEQK010000015">
    <property type="protein sequence ID" value="MBB2206390.1"/>
    <property type="molecule type" value="Genomic_DNA"/>
</dbReference>
<gene>
    <name evidence="4" type="ORF">HLH27_15405</name>
</gene>
<keyword evidence="5" id="KW-1185">Reference proteome</keyword>
<proteinExistence type="predicted"/>
<dbReference type="Gene3D" id="3.30.9.10">
    <property type="entry name" value="D-Amino Acid Oxidase, subunit A, domain 2"/>
    <property type="match status" value="1"/>
</dbReference>
<name>A0A7W4KGG7_9PROT</name>
<dbReference type="Pfam" id="PF01266">
    <property type="entry name" value="DAO"/>
    <property type="match status" value="1"/>
</dbReference>
<keyword evidence="2" id="KW-0812">Transmembrane</keyword>
<dbReference type="AlphaFoldDB" id="A0A7W4KGG7"/>
<keyword evidence="2" id="KW-1133">Transmembrane helix</keyword>
<dbReference type="SUPFAM" id="SSF51905">
    <property type="entry name" value="FAD/NAD(P)-binding domain"/>
    <property type="match status" value="1"/>
</dbReference>
<dbReference type="GO" id="GO:0016491">
    <property type="term" value="F:oxidoreductase activity"/>
    <property type="evidence" value="ECO:0007669"/>
    <property type="project" value="UniProtKB-KW"/>
</dbReference>
<dbReference type="PANTHER" id="PTHR13847">
    <property type="entry name" value="SARCOSINE DEHYDROGENASE-RELATED"/>
    <property type="match status" value="1"/>
</dbReference>
<dbReference type="Gene3D" id="3.50.50.60">
    <property type="entry name" value="FAD/NAD(P)-binding domain"/>
    <property type="match status" value="2"/>
</dbReference>
<evidence type="ECO:0000313" key="5">
    <source>
        <dbReference type="Proteomes" id="UP000540556"/>
    </source>
</evidence>
<dbReference type="InterPro" id="IPR036188">
    <property type="entry name" value="FAD/NAD-bd_sf"/>
</dbReference>
<evidence type="ECO:0000259" key="3">
    <source>
        <dbReference type="Pfam" id="PF01266"/>
    </source>
</evidence>